<comment type="caution">
    <text evidence="3">The sequence shown here is derived from an EMBL/GenBank/DDBJ whole genome shotgun (WGS) entry which is preliminary data.</text>
</comment>
<sequence>MLSLRKNKIKIFVLLFILLFAVTTNIGLIQAQTQTPTPTPTSSKNYEEILKKIEDTEKKIEELESEKKTLSSQIAVIDNQIQLTELKIDSTEVQISDLTLDIDTADKKIDEIEASLDKLTQVLVNRIKATYMIGSASPFHLLLSSSDVSDFITRANYLRIAQAHDKRLIFDTTQAKNDYENQREIFEDKKLQIEKLKRELVTYTSQLDQDKGGKEQLLAVTENDEKKYQEELARFRADAASINAAIGNVGDFLGTVNKGDVIASVGSSGCSTGPHLHFEVYTDAKVESGRVIGNRVDPKPYLENSSYQQPVPGYSGSVTTWYGEVYFLGTHTGIDIANPYGTPIRAMDGGDVYFTSAPCSYNISGGSSLGKGVIVDHKNGLVTLYWHIP</sequence>
<gene>
    <name evidence="3" type="ORF">US96_C0017G0012</name>
</gene>
<feature type="domain" description="M23ase beta-sheet core" evidence="2">
    <location>
        <begin position="330"/>
        <end position="388"/>
    </location>
</feature>
<dbReference type="PANTHER" id="PTHR21666">
    <property type="entry name" value="PEPTIDASE-RELATED"/>
    <property type="match status" value="1"/>
</dbReference>
<feature type="coiled-coil region" evidence="1">
    <location>
        <begin position="176"/>
        <end position="238"/>
    </location>
</feature>
<dbReference type="EMBL" id="LBUZ01000017">
    <property type="protein sequence ID" value="KKQ75106.1"/>
    <property type="molecule type" value="Genomic_DNA"/>
</dbReference>
<reference evidence="3 4" key="1">
    <citation type="journal article" date="2015" name="Nature">
        <title>rRNA introns, odd ribosomes, and small enigmatic genomes across a large radiation of phyla.</title>
        <authorList>
            <person name="Brown C.T."/>
            <person name="Hug L.A."/>
            <person name="Thomas B.C."/>
            <person name="Sharon I."/>
            <person name="Castelle C.J."/>
            <person name="Singh A."/>
            <person name="Wilkins M.J."/>
            <person name="Williams K.H."/>
            <person name="Banfield J.F."/>
        </authorList>
    </citation>
    <scope>NUCLEOTIDE SEQUENCE [LARGE SCALE GENOMIC DNA]</scope>
</reference>
<dbReference type="Gene3D" id="6.10.250.3150">
    <property type="match status" value="1"/>
</dbReference>
<evidence type="ECO:0000313" key="4">
    <source>
        <dbReference type="Proteomes" id="UP000034181"/>
    </source>
</evidence>
<dbReference type="InterPro" id="IPR011055">
    <property type="entry name" value="Dup_hybrid_motif"/>
</dbReference>
<keyword evidence="1" id="KW-0175">Coiled coil</keyword>
<organism evidence="3 4">
    <name type="scientific">Candidatus Woesebacteria bacterium GW2011_GWB1_38_5b</name>
    <dbReference type="NCBI Taxonomy" id="1618569"/>
    <lineage>
        <taxon>Bacteria</taxon>
        <taxon>Candidatus Woeseibacteriota</taxon>
    </lineage>
</organism>
<dbReference type="Pfam" id="PF01551">
    <property type="entry name" value="Peptidase_M23"/>
    <property type="match status" value="2"/>
</dbReference>
<evidence type="ECO:0000256" key="1">
    <source>
        <dbReference type="SAM" id="Coils"/>
    </source>
</evidence>
<dbReference type="SUPFAM" id="SSF57997">
    <property type="entry name" value="Tropomyosin"/>
    <property type="match status" value="1"/>
</dbReference>
<protein>
    <submittedName>
        <fullName evidence="3">Peptidase M23</fullName>
    </submittedName>
</protein>
<name>A0A0G0NDF5_9BACT</name>
<dbReference type="Gene3D" id="2.70.70.10">
    <property type="entry name" value="Glucose Permease (Domain IIA)"/>
    <property type="match status" value="2"/>
</dbReference>
<dbReference type="Proteomes" id="UP000034181">
    <property type="component" value="Unassembled WGS sequence"/>
</dbReference>
<evidence type="ECO:0000259" key="2">
    <source>
        <dbReference type="Pfam" id="PF01551"/>
    </source>
</evidence>
<feature type="domain" description="M23ase beta-sheet core" evidence="2">
    <location>
        <begin position="255"/>
        <end position="284"/>
    </location>
</feature>
<dbReference type="InterPro" id="IPR050570">
    <property type="entry name" value="Cell_wall_metabolism_enzyme"/>
</dbReference>
<dbReference type="GO" id="GO:0004222">
    <property type="term" value="F:metalloendopeptidase activity"/>
    <property type="evidence" value="ECO:0007669"/>
    <property type="project" value="TreeGrafter"/>
</dbReference>
<feature type="coiled-coil region" evidence="1">
    <location>
        <begin position="43"/>
        <end position="122"/>
    </location>
</feature>
<accession>A0A0G0NDF5</accession>
<dbReference type="InterPro" id="IPR016047">
    <property type="entry name" value="M23ase_b-sheet_dom"/>
</dbReference>
<dbReference type="AlphaFoldDB" id="A0A0G0NDF5"/>
<dbReference type="SUPFAM" id="SSF51261">
    <property type="entry name" value="Duplicated hybrid motif"/>
    <property type="match status" value="2"/>
</dbReference>
<proteinExistence type="predicted"/>
<dbReference type="PANTHER" id="PTHR21666:SF270">
    <property type="entry name" value="MUREIN HYDROLASE ACTIVATOR ENVC"/>
    <property type="match status" value="1"/>
</dbReference>
<dbReference type="CDD" id="cd12797">
    <property type="entry name" value="M23_peptidase"/>
    <property type="match status" value="2"/>
</dbReference>
<evidence type="ECO:0000313" key="3">
    <source>
        <dbReference type="EMBL" id="KKQ75106.1"/>
    </source>
</evidence>